<gene>
    <name evidence="6" type="ORF">HUG10_13930</name>
</gene>
<dbReference type="PANTHER" id="PTHR40261:SF1">
    <property type="entry name" value="RIESKE DOMAIN-CONTAINING PROTEIN"/>
    <property type="match status" value="1"/>
</dbReference>
<reference evidence="6 7" key="1">
    <citation type="submission" date="2020-07" db="EMBL/GenBank/DDBJ databases">
        <title>Gai3-2, isolated from salt lake.</title>
        <authorList>
            <person name="Cui H."/>
            <person name="Shi X."/>
        </authorList>
    </citation>
    <scope>NUCLEOTIDE SEQUENCE [LARGE SCALE GENOMIC DNA]</scope>
    <source>
        <strain evidence="6 7">Gai3-2</strain>
    </source>
</reference>
<dbReference type="Pfam" id="PF00355">
    <property type="entry name" value="Rieske"/>
    <property type="match status" value="1"/>
</dbReference>
<dbReference type="CDD" id="cd03467">
    <property type="entry name" value="Rieske"/>
    <property type="match status" value="1"/>
</dbReference>
<evidence type="ECO:0000256" key="1">
    <source>
        <dbReference type="ARBA" id="ARBA00022714"/>
    </source>
</evidence>
<proteinExistence type="predicted"/>
<dbReference type="GO" id="GO:0046872">
    <property type="term" value="F:metal ion binding"/>
    <property type="evidence" value="ECO:0007669"/>
    <property type="project" value="UniProtKB-KW"/>
</dbReference>
<evidence type="ECO:0000256" key="4">
    <source>
        <dbReference type="ARBA" id="ARBA00023014"/>
    </source>
</evidence>
<dbReference type="InterPro" id="IPR017941">
    <property type="entry name" value="Rieske_2Fe-2S"/>
</dbReference>
<organism evidence="6 7">
    <name type="scientific">Halorarum halophilum</name>
    <dbReference type="NCBI Taxonomy" id="2743090"/>
    <lineage>
        <taxon>Archaea</taxon>
        <taxon>Methanobacteriati</taxon>
        <taxon>Methanobacteriota</taxon>
        <taxon>Stenosarchaea group</taxon>
        <taxon>Halobacteria</taxon>
        <taxon>Halobacteriales</taxon>
        <taxon>Haloferacaceae</taxon>
        <taxon>Halorarum</taxon>
    </lineage>
</organism>
<dbReference type="Proteomes" id="UP000509750">
    <property type="component" value="Chromosome"/>
</dbReference>
<dbReference type="AlphaFoldDB" id="A0A7D5KMQ4"/>
<sequence length="180" mass="19074">MAAGGFRGHVPTDKKRLVDIIPVESKPNEPTSPVSFDDAVTDETARIAALEDVPDDTTLLFTVSDADGEPKEVVLSRLSDGAVVAFRNYCQHWTDARLDGGEGALVRNGEVVCQKHGATFQLDSGYCDFGPCEGSILESVDVVVDEGAVYLDDAYSFEHLGGSGVASDGDSANRIDFTGS</sequence>
<protein>
    <submittedName>
        <fullName evidence="6">Rieske (2Fe-2S) protein</fullName>
    </submittedName>
</protein>
<evidence type="ECO:0000259" key="5">
    <source>
        <dbReference type="PROSITE" id="PS51296"/>
    </source>
</evidence>
<dbReference type="EMBL" id="CP058529">
    <property type="protein sequence ID" value="QLG28575.1"/>
    <property type="molecule type" value="Genomic_DNA"/>
</dbReference>
<dbReference type="Gene3D" id="2.102.10.10">
    <property type="entry name" value="Rieske [2Fe-2S] iron-sulphur domain"/>
    <property type="match status" value="1"/>
</dbReference>
<evidence type="ECO:0000313" key="7">
    <source>
        <dbReference type="Proteomes" id="UP000509750"/>
    </source>
</evidence>
<keyword evidence="4" id="KW-0411">Iron-sulfur</keyword>
<evidence type="ECO:0000256" key="2">
    <source>
        <dbReference type="ARBA" id="ARBA00022723"/>
    </source>
</evidence>
<evidence type="ECO:0000256" key="3">
    <source>
        <dbReference type="ARBA" id="ARBA00023004"/>
    </source>
</evidence>
<keyword evidence="2" id="KW-0479">Metal-binding</keyword>
<dbReference type="InterPro" id="IPR036922">
    <property type="entry name" value="Rieske_2Fe-2S_sf"/>
</dbReference>
<keyword evidence="1" id="KW-0001">2Fe-2S</keyword>
<dbReference type="SUPFAM" id="SSF50022">
    <property type="entry name" value="ISP domain"/>
    <property type="match status" value="1"/>
</dbReference>
<dbReference type="PANTHER" id="PTHR40261">
    <property type="match status" value="1"/>
</dbReference>
<evidence type="ECO:0000313" key="6">
    <source>
        <dbReference type="EMBL" id="QLG28575.1"/>
    </source>
</evidence>
<name>A0A7D5KMQ4_9EURY</name>
<dbReference type="GO" id="GO:0051537">
    <property type="term" value="F:2 iron, 2 sulfur cluster binding"/>
    <property type="evidence" value="ECO:0007669"/>
    <property type="project" value="UniProtKB-KW"/>
</dbReference>
<feature type="domain" description="Rieske" evidence="5">
    <location>
        <begin position="45"/>
        <end position="151"/>
    </location>
</feature>
<keyword evidence="7" id="KW-1185">Reference proteome</keyword>
<dbReference type="KEGG" id="halg:HUG10_13930"/>
<dbReference type="PROSITE" id="PS51296">
    <property type="entry name" value="RIESKE"/>
    <property type="match status" value="1"/>
</dbReference>
<dbReference type="OrthoDB" id="250454at2157"/>
<keyword evidence="3" id="KW-0408">Iron</keyword>
<accession>A0A7D5KMQ4</accession>